<accession>A0A5C0SCS1</accession>
<organism evidence="3 4">
    <name type="scientific">Crassaminicella thermophila</name>
    <dbReference type="NCBI Taxonomy" id="2599308"/>
    <lineage>
        <taxon>Bacteria</taxon>
        <taxon>Bacillati</taxon>
        <taxon>Bacillota</taxon>
        <taxon>Clostridia</taxon>
        <taxon>Eubacteriales</taxon>
        <taxon>Clostridiaceae</taxon>
        <taxon>Crassaminicella</taxon>
    </lineage>
</organism>
<dbReference type="Proteomes" id="UP000324646">
    <property type="component" value="Chromosome"/>
</dbReference>
<proteinExistence type="predicted"/>
<dbReference type="AlphaFoldDB" id="A0A5C0SCS1"/>
<feature type="domain" description="CRISPR type III-associated protein" evidence="2">
    <location>
        <begin position="30"/>
        <end position="181"/>
    </location>
</feature>
<sequence>MIYKARFKMKNMAVKLISSVIFGNMARVLFELFSENDAKALIQDMVGKDCMLISDAVTEDIFKKSGKIASCVEDLINGKEYRGKELLKVREEYRKYKNLLKKEEDNTTEIPRIRVGIDRRTLKAEDKKLHYQNEYWSNKDVIYNIYIYTENEKVIKLLEIVFNILERTGIGTDTTIGCGAIAFIKEGKNIFKKDDTIKLAFKKEGGINIASTIVDQNYLVDIDIQNYVINRYDSKSPNIKKPPYYYIERGCIINKEEYVPPQLKEYKGIWVYNCVFPVERSNK</sequence>
<dbReference type="Pfam" id="PF03787">
    <property type="entry name" value="RAMPs"/>
    <property type="match status" value="1"/>
</dbReference>
<evidence type="ECO:0000313" key="3">
    <source>
        <dbReference type="EMBL" id="QEK11536.1"/>
    </source>
</evidence>
<dbReference type="EMBL" id="CP042243">
    <property type="protein sequence ID" value="QEK11536.1"/>
    <property type="molecule type" value="Genomic_DNA"/>
</dbReference>
<dbReference type="OrthoDB" id="2082731at2"/>
<dbReference type="KEGG" id="crs:FQB35_03625"/>
<protein>
    <recommendedName>
        <fullName evidence="2">CRISPR type III-associated protein domain-containing protein</fullName>
    </recommendedName>
</protein>
<keyword evidence="4" id="KW-1185">Reference proteome</keyword>
<dbReference type="GO" id="GO:0051607">
    <property type="term" value="P:defense response to virus"/>
    <property type="evidence" value="ECO:0007669"/>
    <property type="project" value="UniProtKB-KW"/>
</dbReference>
<keyword evidence="1" id="KW-0051">Antiviral defense</keyword>
<gene>
    <name evidence="3" type="ORF">FQB35_03625</name>
</gene>
<dbReference type="InterPro" id="IPR005537">
    <property type="entry name" value="RAMP_III_fam"/>
</dbReference>
<dbReference type="RefSeq" id="WP_148808691.1">
    <property type="nucleotide sequence ID" value="NZ_CP042243.1"/>
</dbReference>
<evidence type="ECO:0000259" key="2">
    <source>
        <dbReference type="Pfam" id="PF03787"/>
    </source>
</evidence>
<name>A0A5C0SCS1_CRATE</name>
<reference evidence="3 4" key="1">
    <citation type="submission" date="2019-07" db="EMBL/GenBank/DDBJ databases">
        <title>Complete genome of Crassaminicella thermophila SY095.</title>
        <authorList>
            <person name="Li X."/>
        </authorList>
    </citation>
    <scope>NUCLEOTIDE SEQUENCE [LARGE SCALE GENOMIC DNA]</scope>
    <source>
        <strain evidence="3 4">SY095</strain>
    </source>
</reference>
<evidence type="ECO:0000256" key="1">
    <source>
        <dbReference type="ARBA" id="ARBA00023118"/>
    </source>
</evidence>
<evidence type="ECO:0000313" key="4">
    <source>
        <dbReference type="Proteomes" id="UP000324646"/>
    </source>
</evidence>